<organism evidence="2 3">
    <name type="scientific">Polyplosphaeria fusca</name>
    <dbReference type="NCBI Taxonomy" id="682080"/>
    <lineage>
        <taxon>Eukaryota</taxon>
        <taxon>Fungi</taxon>
        <taxon>Dikarya</taxon>
        <taxon>Ascomycota</taxon>
        <taxon>Pezizomycotina</taxon>
        <taxon>Dothideomycetes</taxon>
        <taxon>Pleosporomycetidae</taxon>
        <taxon>Pleosporales</taxon>
        <taxon>Tetraplosphaeriaceae</taxon>
        <taxon>Polyplosphaeria</taxon>
    </lineage>
</organism>
<accession>A0A9P4R6H6</accession>
<comment type="caution">
    <text evidence="2">The sequence shown here is derived from an EMBL/GenBank/DDBJ whole genome shotgun (WGS) entry which is preliminary data.</text>
</comment>
<dbReference type="PANTHER" id="PTHR11559">
    <property type="entry name" value="CARBOXYLESTERASE"/>
    <property type="match status" value="1"/>
</dbReference>
<dbReference type="EMBL" id="ML996112">
    <property type="protein sequence ID" value="KAF2737920.1"/>
    <property type="molecule type" value="Genomic_DNA"/>
</dbReference>
<sequence>MTTTLKTAIGDFRGQIHDGVVQYRGIKFAKLKDQLAAPEMISDYGKNIVDATQFGPRCISAEACAYEQDVLIQQSLDMPPTPPMSGLDCLNLNIVCPDRVHKKPLPVMVFVHGGGWIIGANWWPQYDPARLVQLSAQMDTPVIVVNINYRLAALGNLTSQELRTAGYPGNNSLRDQKCALQWVQSHIELFGGDPQQICAFGESAGAVSVLMQLSSKQPLFARAISMSGTPIAFQPLELPRTEVAYNMIIKNLGLENASTKERIERITTASPDDIVNATPMMAPLKPYLDGNILSSKSTFKSLAEGEDSIENGTPGSSWCKELMVGDCKDDGNIFLNFMSLGLETHKSGIAARFCASIATAARKAGAAEALLEVYKLSSSTPDDEAMNVILQYVSDIAYIYPALAFVKSWPGKSYYYNFDYPNPFEGRFKGQSTHLLDAAFLFQNYNEKLEPSGVAAARALAQDFIKFANGAAPWQEYDRKKGYTRVYNEHGTHVVESNGWHEQRRDWLARLAEEGEVDLDELSRAWNKFLIGQ</sequence>
<keyword evidence="3" id="KW-1185">Reference proteome</keyword>
<reference evidence="2" key="1">
    <citation type="journal article" date="2020" name="Stud. Mycol.">
        <title>101 Dothideomycetes genomes: a test case for predicting lifestyles and emergence of pathogens.</title>
        <authorList>
            <person name="Haridas S."/>
            <person name="Albert R."/>
            <person name="Binder M."/>
            <person name="Bloem J."/>
            <person name="Labutti K."/>
            <person name="Salamov A."/>
            <person name="Andreopoulos B."/>
            <person name="Baker S."/>
            <person name="Barry K."/>
            <person name="Bills G."/>
            <person name="Bluhm B."/>
            <person name="Cannon C."/>
            <person name="Castanera R."/>
            <person name="Culley D."/>
            <person name="Daum C."/>
            <person name="Ezra D."/>
            <person name="Gonzalez J."/>
            <person name="Henrissat B."/>
            <person name="Kuo A."/>
            <person name="Liang C."/>
            <person name="Lipzen A."/>
            <person name="Lutzoni F."/>
            <person name="Magnuson J."/>
            <person name="Mondo S."/>
            <person name="Nolan M."/>
            <person name="Ohm R."/>
            <person name="Pangilinan J."/>
            <person name="Park H.-J."/>
            <person name="Ramirez L."/>
            <person name="Alfaro M."/>
            <person name="Sun H."/>
            <person name="Tritt A."/>
            <person name="Yoshinaga Y."/>
            <person name="Zwiers L.-H."/>
            <person name="Turgeon B."/>
            <person name="Goodwin S."/>
            <person name="Spatafora J."/>
            <person name="Crous P."/>
            <person name="Grigoriev I."/>
        </authorList>
    </citation>
    <scope>NUCLEOTIDE SEQUENCE</scope>
    <source>
        <strain evidence="2">CBS 125425</strain>
    </source>
</reference>
<protein>
    <submittedName>
        <fullName evidence="2">Carboxylesterase</fullName>
    </submittedName>
</protein>
<dbReference type="OrthoDB" id="6846267at2759"/>
<dbReference type="InterPro" id="IPR002018">
    <property type="entry name" value="CarbesteraseB"/>
</dbReference>
<evidence type="ECO:0000313" key="3">
    <source>
        <dbReference type="Proteomes" id="UP000799444"/>
    </source>
</evidence>
<feature type="domain" description="Carboxylesterase type B" evidence="1">
    <location>
        <begin position="3"/>
        <end position="475"/>
    </location>
</feature>
<dbReference type="SUPFAM" id="SSF53474">
    <property type="entry name" value="alpha/beta-Hydrolases"/>
    <property type="match status" value="1"/>
</dbReference>
<dbReference type="AlphaFoldDB" id="A0A9P4R6H6"/>
<dbReference type="Pfam" id="PF00135">
    <property type="entry name" value="COesterase"/>
    <property type="match status" value="1"/>
</dbReference>
<dbReference type="Gene3D" id="3.40.50.1820">
    <property type="entry name" value="alpha/beta hydrolase"/>
    <property type="match status" value="1"/>
</dbReference>
<evidence type="ECO:0000313" key="2">
    <source>
        <dbReference type="EMBL" id="KAF2737920.1"/>
    </source>
</evidence>
<dbReference type="Proteomes" id="UP000799444">
    <property type="component" value="Unassembled WGS sequence"/>
</dbReference>
<dbReference type="InterPro" id="IPR050309">
    <property type="entry name" value="Type-B_Carboxylest/Lipase"/>
</dbReference>
<proteinExistence type="predicted"/>
<gene>
    <name evidence="2" type="ORF">EJ04DRAFT_574173</name>
</gene>
<dbReference type="InterPro" id="IPR029058">
    <property type="entry name" value="AB_hydrolase_fold"/>
</dbReference>
<evidence type="ECO:0000259" key="1">
    <source>
        <dbReference type="Pfam" id="PF00135"/>
    </source>
</evidence>
<name>A0A9P4R6H6_9PLEO</name>